<dbReference type="PROSITE" id="PS51354">
    <property type="entry name" value="GLUTAREDOXIN_2"/>
    <property type="match status" value="1"/>
</dbReference>
<reference evidence="7" key="1">
    <citation type="submission" date="2022-07" db="EMBL/GenBank/DDBJ databases">
        <authorList>
            <person name="Macas J."/>
            <person name="Novak P."/>
            <person name="Neumann P."/>
        </authorList>
    </citation>
    <scope>NUCLEOTIDE SEQUENCE</scope>
</reference>
<keyword evidence="3" id="KW-0963">Cytoplasm</keyword>
<gene>
    <name evidence="7" type="ORF">CEPIT_LOCUS30614</name>
</gene>
<dbReference type="InterPro" id="IPR011905">
    <property type="entry name" value="GlrX-like_pln_2"/>
</dbReference>
<dbReference type="InterPro" id="IPR036249">
    <property type="entry name" value="Thioredoxin-like_sf"/>
</dbReference>
<name>A0AAV0F4L0_9ASTE</name>
<dbReference type="GO" id="GO:0005737">
    <property type="term" value="C:cytoplasm"/>
    <property type="evidence" value="ECO:0007669"/>
    <property type="project" value="UniProtKB-SubCell"/>
</dbReference>
<protein>
    <recommendedName>
        <fullName evidence="6">Glutaredoxin domain-containing protein</fullName>
    </recommendedName>
</protein>
<comment type="subcellular location">
    <subcellularLocation>
        <location evidence="1">Cytoplasm</location>
    </subcellularLocation>
</comment>
<dbReference type="Proteomes" id="UP001152523">
    <property type="component" value="Unassembled WGS sequence"/>
</dbReference>
<evidence type="ECO:0000256" key="5">
    <source>
        <dbReference type="SAM" id="MobiDB-lite"/>
    </source>
</evidence>
<dbReference type="SUPFAM" id="SSF52833">
    <property type="entry name" value="Thioredoxin-like"/>
    <property type="match status" value="1"/>
</dbReference>
<proteinExistence type="inferred from homology"/>
<dbReference type="Gene3D" id="3.40.30.10">
    <property type="entry name" value="Glutaredoxin"/>
    <property type="match status" value="1"/>
</dbReference>
<evidence type="ECO:0000256" key="1">
    <source>
        <dbReference type="ARBA" id="ARBA00004496"/>
    </source>
</evidence>
<evidence type="ECO:0000259" key="6">
    <source>
        <dbReference type="Pfam" id="PF00462"/>
    </source>
</evidence>
<organism evidence="7 8">
    <name type="scientific">Cuscuta epithymum</name>
    <dbReference type="NCBI Taxonomy" id="186058"/>
    <lineage>
        <taxon>Eukaryota</taxon>
        <taxon>Viridiplantae</taxon>
        <taxon>Streptophyta</taxon>
        <taxon>Embryophyta</taxon>
        <taxon>Tracheophyta</taxon>
        <taxon>Spermatophyta</taxon>
        <taxon>Magnoliopsida</taxon>
        <taxon>eudicotyledons</taxon>
        <taxon>Gunneridae</taxon>
        <taxon>Pentapetalae</taxon>
        <taxon>asterids</taxon>
        <taxon>lamiids</taxon>
        <taxon>Solanales</taxon>
        <taxon>Convolvulaceae</taxon>
        <taxon>Cuscuteae</taxon>
        <taxon>Cuscuta</taxon>
        <taxon>Cuscuta subgen. Cuscuta</taxon>
    </lineage>
</organism>
<dbReference type="PANTHER" id="PTHR10168">
    <property type="entry name" value="GLUTAREDOXIN"/>
    <property type="match status" value="1"/>
</dbReference>
<comment type="caution">
    <text evidence="7">The sequence shown here is derived from an EMBL/GenBank/DDBJ whole genome shotgun (WGS) entry which is preliminary data.</text>
</comment>
<dbReference type="Pfam" id="PF00462">
    <property type="entry name" value="Glutaredoxin"/>
    <property type="match status" value="1"/>
</dbReference>
<feature type="region of interest" description="Disordered" evidence="5">
    <location>
        <begin position="1"/>
        <end position="27"/>
    </location>
</feature>
<comment type="similarity">
    <text evidence="2">Belongs to the glutaredoxin family. CC-type subfamily.</text>
</comment>
<accession>A0AAV0F4L0</accession>
<feature type="compositionally biased region" description="Low complexity" evidence="5">
    <location>
        <begin position="13"/>
        <end position="27"/>
    </location>
</feature>
<dbReference type="EMBL" id="CAMAPF010000962">
    <property type="protein sequence ID" value="CAH9130419.1"/>
    <property type="molecule type" value="Genomic_DNA"/>
</dbReference>
<evidence type="ECO:0000313" key="7">
    <source>
        <dbReference type="EMBL" id="CAH9130419.1"/>
    </source>
</evidence>
<feature type="domain" description="Glutaredoxin" evidence="6">
    <location>
        <begin position="42"/>
        <end position="110"/>
    </location>
</feature>
<keyword evidence="4" id="KW-0676">Redox-active center</keyword>
<sequence>MKQTSYTPPRCENNSGTTSSDGSSNSTGGDSDYALLVAENAIIVFGRRGCCMCYVMQRLLLGLGANPTIYDVDEEDEVAVTNQLSQIISCTGDPSAQLPPFPVAFIGGKLFGDLDKVMVAHISGDLVPLLRKAGALWL</sequence>
<evidence type="ECO:0000313" key="8">
    <source>
        <dbReference type="Proteomes" id="UP001152523"/>
    </source>
</evidence>
<dbReference type="AlphaFoldDB" id="A0AAV0F4L0"/>
<evidence type="ECO:0000256" key="4">
    <source>
        <dbReference type="ARBA" id="ARBA00023284"/>
    </source>
</evidence>
<dbReference type="InterPro" id="IPR002109">
    <property type="entry name" value="Glutaredoxin"/>
</dbReference>
<evidence type="ECO:0000256" key="3">
    <source>
        <dbReference type="ARBA" id="ARBA00022490"/>
    </source>
</evidence>
<evidence type="ECO:0000256" key="2">
    <source>
        <dbReference type="ARBA" id="ARBA00007568"/>
    </source>
</evidence>
<keyword evidence="8" id="KW-1185">Reference proteome</keyword>
<dbReference type="NCBIfam" id="TIGR02189">
    <property type="entry name" value="GlrX-like_plant"/>
    <property type="match status" value="1"/>
</dbReference>